<dbReference type="PANTHER" id="PTHR10887">
    <property type="entry name" value="DNA2/NAM7 HELICASE FAMILY"/>
    <property type="match status" value="1"/>
</dbReference>
<dbReference type="InterPro" id="IPR027417">
    <property type="entry name" value="P-loop_NTPase"/>
</dbReference>
<evidence type="ECO:0000259" key="1">
    <source>
        <dbReference type="SMART" id="SM00382"/>
    </source>
</evidence>
<dbReference type="SMART" id="SM00382">
    <property type="entry name" value="AAA"/>
    <property type="match status" value="1"/>
</dbReference>
<evidence type="ECO:0000313" key="3">
    <source>
        <dbReference type="Proteomes" id="UP000627092"/>
    </source>
</evidence>
<organism evidence="2 3">
    <name type="scientific">Pseudomonas zeae</name>
    <dbReference type="NCBI Taxonomy" id="2745510"/>
    <lineage>
        <taxon>Bacteria</taxon>
        <taxon>Pseudomonadati</taxon>
        <taxon>Pseudomonadota</taxon>
        <taxon>Gammaproteobacteria</taxon>
        <taxon>Pseudomonadales</taxon>
        <taxon>Pseudomonadaceae</taxon>
        <taxon>Pseudomonas</taxon>
    </lineage>
</organism>
<dbReference type="InterPro" id="IPR045055">
    <property type="entry name" value="DNA2/NAM7-like"/>
</dbReference>
<dbReference type="Gene3D" id="3.40.50.300">
    <property type="entry name" value="P-loop containing nucleotide triphosphate hydrolases"/>
    <property type="match status" value="2"/>
</dbReference>
<dbReference type="RefSeq" id="WP_186623150.1">
    <property type="nucleotide sequence ID" value="NZ_CP077090.1"/>
</dbReference>
<dbReference type="Proteomes" id="UP000627092">
    <property type="component" value="Chromosome"/>
</dbReference>
<dbReference type="EMBL" id="CP077090">
    <property type="protein sequence ID" value="QXI09173.1"/>
    <property type="molecule type" value="Genomic_DNA"/>
</dbReference>
<dbReference type="InterPro" id="IPR041679">
    <property type="entry name" value="DNA2/NAM7-like_C"/>
</dbReference>
<feature type="domain" description="AAA+ ATPase" evidence="1">
    <location>
        <begin position="651"/>
        <end position="872"/>
    </location>
</feature>
<dbReference type="KEGG" id="pze:HU754_015040"/>
<dbReference type="AlphaFoldDB" id="A0A9E6T929"/>
<dbReference type="PANTHER" id="PTHR10887:SF495">
    <property type="entry name" value="HELICASE SENATAXIN ISOFORM X1-RELATED"/>
    <property type="match status" value="1"/>
</dbReference>
<dbReference type="Pfam" id="PF13086">
    <property type="entry name" value="AAA_11"/>
    <property type="match status" value="2"/>
</dbReference>
<dbReference type="InterPro" id="IPR047187">
    <property type="entry name" value="SF1_C_Upf1"/>
</dbReference>
<dbReference type="CDD" id="cd18808">
    <property type="entry name" value="SF1_C_Upf1"/>
    <property type="match status" value="1"/>
</dbReference>
<reference evidence="2" key="1">
    <citation type="journal article" date="2020" name="Microorganisms">
        <title>Reliable Identification of Environmental Pseudomonas Isolates Using the rpoD Gene.</title>
        <authorList>
            <consortium name="The Broad Institute Genome Sequencing Platform"/>
            <person name="Girard L."/>
            <person name="Lood C."/>
            <person name="Rokni-Zadeh H."/>
            <person name="van Noort V."/>
            <person name="Lavigne R."/>
            <person name="De Mot R."/>
        </authorList>
    </citation>
    <scope>NUCLEOTIDE SEQUENCE</scope>
    <source>
        <strain evidence="2">OE 48.2</strain>
    </source>
</reference>
<proteinExistence type="predicted"/>
<gene>
    <name evidence="2" type="ORF">HU754_015040</name>
</gene>
<evidence type="ECO:0000313" key="2">
    <source>
        <dbReference type="EMBL" id="QXI09173.1"/>
    </source>
</evidence>
<dbReference type="InterPro" id="IPR041677">
    <property type="entry name" value="DNA2/NAM7_AAA_11"/>
</dbReference>
<reference evidence="2" key="2">
    <citation type="journal article" date="2021" name="Microorganisms">
        <title>The Ever-Expanding Pseudomonas Genus: Description of 43 New Species and Partition of the Pseudomonas putida Group.</title>
        <authorList>
            <person name="Girard L."/>
            <person name="Lood C."/>
            <person name="Hofte M."/>
            <person name="Vandamme P."/>
            <person name="Rokni-Zadeh H."/>
            <person name="van Noort V."/>
            <person name="Lavigne R."/>
            <person name="De Mot R."/>
        </authorList>
    </citation>
    <scope>NUCLEOTIDE SEQUENCE</scope>
    <source>
        <strain evidence="2">OE 48.2</strain>
    </source>
</reference>
<dbReference type="SUPFAM" id="SSF52540">
    <property type="entry name" value="P-loop containing nucleoside triphosphate hydrolases"/>
    <property type="match status" value="1"/>
</dbReference>
<name>A0A9E6T929_9PSED</name>
<protein>
    <submittedName>
        <fullName evidence="2">AAA family ATPase</fullName>
    </submittedName>
</protein>
<dbReference type="Pfam" id="PF13087">
    <property type="entry name" value="AAA_12"/>
    <property type="match status" value="1"/>
</dbReference>
<sequence>MAAPLFVGIGVAIFAVAKVFSWLANSMTEEEERKHAQEHARTDEIRRRAAAAQARQEQRAWEEYREMVLEHVQLLRRVIRENREAIVGIPEELSKLEQMVAREISDKTSSPYRKSALRREYARVEDAVVRMKEYERYLTFAENEVDALLVGEHYALLLALDPADKLLPLEWLYPGKLVLVAMEEISRPLPRFGHRISFGTDDVSQKALALPFNDEIPVLIKSATKWDNGSFYGCVARGALYYNHIITGEPVPFIVERKQKQSMIGTLFDGLIRATLPVSQLKHPGVRLLSGQKILVHPTQYDLCLLRNPFEQGRTHIEVSEFNYRARGVQSYQQLYLTVDEKYLEGVTDQQFFEEDEPWTLLGYSSATGMISLGKASVRVECAPTTNFSLLEVHQVIQTGTLQIGLDTPFRFTLLNQKLAAMSQVGWRSGVEEFLRFCSQTAMDMKDSPERLAHSRFYQRWEQVIAYQRSQEEVSALDFSASMLLVQEDDVLVLQRDSLPPSDHEAFEGLAEKLREVLSDKNFLNPDHCVRLLLWDADRCEFVPAVSRDRRRRPLYICTKSSISIESAFSLPEEPNAMLRLVVTVPSAALKRQAQALEDFFNDQLVNPALKSILLAPEHYLAEPAERSRDIAWSGPLDESQKRVVELALSERNIALIQGPPGAGKTTAIVEILYQLYRQRSDLRILVVSQQNSAVDNALEKFLAEHAHGFDHAIRTIRIGNPEKMSSVIKPLGFDSQFSEYLTDLEDLAIAGAVSLPDNEAALCHMWLSSIKQASQSRANQDEFFITLLADRNLVGATCVGLATNKGGIDQLQFDVAIIDEAGRATIPEILIPILRSNKVILVGDHYQLPPSIAPLLREDEAVEELGFLRENFLDTSFFELMFERLPPQCRETLSLQYRMAPAIGDLVAELFYMREGKRVLHNGRDNAYFEERYVLEKSIYWVDVKGRQSQPKGSQSKENREEAKEITQFLANLAESTTRPISVAVITPYGAQKECVRASLRKIGWVEGKLGELSIAVDTVDAFQGSEADIVCYSTVRTEGNLNFILDRKRLNVACSRAKLHLLFFGHRDFLRRWSSKKGAEENLFPRLMQHAWNVPVAYADVGLYVHGMKVGKVKEV</sequence>
<dbReference type="GO" id="GO:0004386">
    <property type="term" value="F:helicase activity"/>
    <property type="evidence" value="ECO:0007669"/>
    <property type="project" value="InterPro"/>
</dbReference>
<accession>A0A9E6T929</accession>
<dbReference type="InterPro" id="IPR003593">
    <property type="entry name" value="AAA+_ATPase"/>
</dbReference>